<reference evidence="2" key="1">
    <citation type="submission" date="2018-05" db="EMBL/GenBank/DDBJ databases">
        <authorList>
            <person name="Lanie J.A."/>
            <person name="Ng W.-L."/>
            <person name="Kazmierczak K.M."/>
            <person name="Andrzejewski T.M."/>
            <person name="Davidsen T.M."/>
            <person name="Wayne K.J."/>
            <person name="Tettelin H."/>
            <person name="Glass J.I."/>
            <person name="Rusch D."/>
            <person name="Podicherti R."/>
            <person name="Tsui H.-C.T."/>
            <person name="Winkler M.E."/>
        </authorList>
    </citation>
    <scope>NUCLEOTIDE SEQUENCE</scope>
</reference>
<dbReference type="GO" id="GO:0004475">
    <property type="term" value="F:mannose-1-phosphate guanylyltransferase (GTP) activity"/>
    <property type="evidence" value="ECO:0007669"/>
    <property type="project" value="InterPro"/>
</dbReference>
<protein>
    <recommendedName>
        <fullName evidence="1">Nucleotidyl transferase domain-containing protein</fullName>
    </recommendedName>
</protein>
<organism evidence="2">
    <name type="scientific">marine metagenome</name>
    <dbReference type="NCBI Taxonomy" id="408172"/>
    <lineage>
        <taxon>unclassified sequences</taxon>
        <taxon>metagenomes</taxon>
        <taxon>ecological metagenomes</taxon>
    </lineage>
</organism>
<dbReference type="SUPFAM" id="SSF53448">
    <property type="entry name" value="Nucleotide-diphospho-sugar transferases"/>
    <property type="match status" value="1"/>
</dbReference>
<proteinExistence type="predicted"/>
<gene>
    <name evidence="2" type="ORF">METZ01_LOCUS146329</name>
</gene>
<dbReference type="PANTHER" id="PTHR46390">
    <property type="entry name" value="MANNOSE-1-PHOSPHATE GUANYLYLTRANSFERASE"/>
    <property type="match status" value="1"/>
</dbReference>
<feature type="non-terminal residue" evidence="2">
    <location>
        <position position="1"/>
    </location>
</feature>
<dbReference type="InterPro" id="IPR049577">
    <property type="entry name" value="GMPP_N"/>
</dbReference>
<feature type="non-terminal residue" evidence="2">
    <location>
        <position position="255"/>
    </location>
</feature>
<dbReference type="InterPro" id="IPR005835">
    <property type="entry name" value="NTP_transferase_dom"/>
</dbReference>
<feature type="domain" description="Nucleotidyl transferase" evidence="1">
    <location>
        <begin position="5"/>
        <end position="237"/>
    </location>
</feature>
<name>A0A381ZW11_9ZZZZ</name>
<dbReference type="EMBL" id="UINC01022899">
    <property type="protein sequence ID" value="SVA93475.1"/>
    <property type="molecule type" value="Genomic_DNA"/>
</dbReference>
<dbReference type="Pfam" id="PF00483">
    <property type="entry name" value="NTP_transferase"/>
    <property type="match status" value="1"/>
</dbReference>
<accession>A0A381ZW11</accession>
<dbReference type="PANTHER" id="PTHR46390:SF1">
    <property type="entry name" value="MANNOSE-1-PHOSPHATE GUANYLYLTRANSFERASE"/>
    <property type="match status" value="1"/>
</dbReference>
<sequence length="255" mass="28387">MKIIPVILSGGSGTRLWPLSRKQYPKQFLPFLGNKTMFQETILRLKGIENIVDPIIICNSNHRFIVAEQLQQIGIINSKVLLEPAGRNTAPAIAAAALQAVSDIDNTDATLLVLPADHIIQNIKAFHKAIYIAEKQAKAGKIVTFGVTPSSPNTGYGYINFSAEINQDVYKVEHFVEKPDKKTAESYLKKGNYLWNSGMFMFQAEIVINELSVHSIDIFHAVKKSFENATQDLDFIRLEAQAFESSQSNSIDYAV</sequence>
<evidence type="ECO:0000313" key="2">
    <source>
        <dbReference type="EMBL" id="SVA93475.1"/>
    </source>
</evidence>
<dbReference type="InterPro" id="IPR029044">
    <property type="entry name" value="Nucleotide-diphossugar_trans"/>
</dbReference>
<dbReference type="AlphaFoldDB" id="A0A381ZW11"/>
<dbReference type="CDD" id="cd02509">
    <property type="entry name" value="GDP-M1P_Guanylyltransferase"/>
    <property type="match status" value="1"/>
</dbReference>
<dbReference type="Gene3D" id="3.90.550.10">
    <property type="entry name" value="Spore Coat Polysaccharide Biosynthesis Protein SpsA, Chain A"/>
    <property type="match status" value="1"/>
</dbReference>
<evidence type="ECO:0000259" key="1">
    <source>
        <dbReference type="Pfam" id="PF00483"/>
    </source>
</evidence>
<dbReference type="GO" id="GO:0009298">
    <property type="term" value="P:GDP-mannose biosynthetic process"/>
    <property type="evidence" value="ECO:0007669"/>
    <property type="project" value="TreeGrafter"/>
</dbReference>
<dbReference type="InterPro" id="IPR051161">
    <property type="entry name" value="Mannose-6P_isomerase_type2"/>
</dbReference>